<name>A0A382AG97_9ZZZZ</name>
<dbReference type="SUPFAM" id="SSF53850">
    <property type="entry name" value="Periplasmic binding protein-like II"/>
    <property type="match status" value="1"/>
</dbReference>
<dbReference type="EMBL" id="UINC01025287">
    <property type="protein sequence ID" value="SVB00580.1"/>
    <property type="molecule type" value="Genomic_DNA"/>
</dbReference>
<dbReference type="PANTHER" id="PTHR35841">
    <property type="entry name" value="PHOSPHONATES-BINDING PERIPLASMIC PROTEIN"/>
    <property type="match status" value="1"/>
</dbReference>
<dbReference type="Gene3D" id="3.40.190.10">
    <property type="entry name" value="Periplasmic binding protein-like II"/>
    <property type="match status" value="2"/>
</dbReference>
<gene>
    <name evidence="2" type="ORF">METZ01_LOCUS153434</name>
</gene>
<dbReference type="CDD" id="cd01071">
    <property type="entry name" value="PBP2_PhnD_like"/>
    <property type="match status" value="1"/>
</dbReference>
<dbReference type="GO" id="GO:0043190">
    <property type="term" value="C:ATP-binding cassette (ABC) transporter complex"/>
    <property type="evidence" value="ECO:0007669"/>
    <property type="project" value="InterPro"/>
</dbReference>
<dbReference type="InterPro" id="IPR005770">
    <property type="entry name" value="PhnD"/>
</dbReference>
<accession>A0A382AG97</accession>
<dbReference type="AlphaFoldDB" id="A0A382AG97"/>
<evidence type="ECO:0000313" key="2">
    <source>
        <dbReference type="EMBL" id="SVB00580.1"/>
    </source>
</evidence>
<dbReference type="Pfam" id="PF12974">
    <property type="entry name" value="Phosphonate-bd"/>
    <property type="match status" value="1"/>
</dbReference>
<dbReference type="GO" id="GO:0055085">
    <property type="term" value="P:transmembrane transport"/>
    <property type="evidence" value="ECO:0007669"/>
    <property type="project" value="InterPro"/>
</dbReference>
<dbReference type="PANTHER" id="PTHR35841:SF1">
    <property type="entry name" value="PHOSPHONATES-BINDING PERIPLASMIC PROTEIN"/>
    <property type="match status" value="1"/>
</dbReference>
<evidence type="ECO:0000256" key="1">
    <source>
        <dbReference type="ARBA" id="ARBA00022729"/>
    </source>
</evidence>
<dbReference type="NCBIfam" id="TIGR01098">
    <property type="entry name" value="3A0109s03R"/>
    <property type="match status" value="1"/>
</dbReference>
<proteinExistence type="predicted"/>
<evidence type="ECO:0008006" key="3">
    <source>
        <dbReference type="Google" id="ProtNLM"/>
    </source>
</evidence>
<protein>
    <recommendedName>
        <fullName evidence="3">Solute-binding protein family 3/N-terminal domain-containing protein</fullName>
    </recommendedName>
</protein>
<keyword evidence="1" id="KW-0732">Signal</keyword>
<sequence>MRKQIFGLALLFGAGIALGTGTAALAAEKKEELTLAVIRTEEMSTLAKRWEVAIDYLSKTANVNINFYTTTSYASVVEAMLSGFVDVASLGPKIYIVAHEKSDGAIVPLVSYTIPADMFNDKPCGCYLGALVTKTGSGMKTLESTKGKVLALVDPGSTSGNALPRALFAEKIGGKELESYWGRVFYSGSHTASARAIQAGKADAAFLSLGTLRRVIISGEMKKEDFNYLWISPQIPIDVISVDKKRMKPEMVKRLRDAFTGMTKTKEGQAVLAATGWAEFQAAEDARFDPLRKILELKAKLKKKKK</sequence>
<reference evidence="2" key="1">
    <citation type="submission" date="2018-05" db="EMBL/GenBank/DDBJ databases">
        <authorList>
            <person name="Lanie J.A."/>
            <person name="Ng W.-L."/>
            <person name="Kazmierczak K.M."/>
            <person name="Andrzejewski T.M."/>
            <person name="Davidsen T.M."/>
            <person name="Wayne K.J."/>
            <person name="Tettelin H."/>
            <person name="Glass J.I."/>
            <person name="Rusch D."/>
            <person name="Podicherti R."/>
            <person name="Tsui H.-C.T."/>
            <person name="Winkler M.E."/>
        </authorList>
    </citation>
    <scope>NUCLEOTIDE SEQUENCE</scope>
</reference>
<organism evidence="2">
    <name type="scientific">marine metagenome</name>
    <dbReference type="NCBI Taxonomy" id="408172"/>
    <lineage>
        <taxon>unclassified sequences</taxon>
        <taxon>metagenomes</taxon>
        <taxon>ecological metagenomes</taxon>
    </lineage>
</organism>